<gene>
    <name evidence="2" type="ORF">EAG_12334</name>
</gene>
<proteinExistence type="predicted"/>
<dbReference type="InParanoid" id="E2B0D9"/>
<protein>
    <submittedName>
        <fullName evidence="2">Uncharacterized protein</fullName>
    </submittedName>
</protein>
<feature type="region of interest" description="Disordered" evidence="1">
    <location>
        <begin position="57"/>
        <end position="76"/>
    </location>
</feature>
<dbReference type="Proteomes" id="UP000000311">
    <property type="component" value="Unassembled WGS sequence"/>
</dbReference>
<organism evidence="3">
    <name type="scientific">Camponotus floridanus</name>
    <name type="common">Florida carpenter ant</name>
    <dbReference type="NCBI Taxonomy" id="104421"/>
    <lineage>
        <taxon>Eukaryota</taxon>
        <taxon>Metazoa</taxon>
        <taxon>Ecdysozoa</taxon>
        <taxon>Arthropoda</taxon>
        <taxon>Hexapoda</taxon>
        <taxon>Insecta</taxon>
        <taxon>Pterygota</taxon>
        <taxon>Neoptera</taxon>
        <taxon>Endopterygota</taxon>
        <taxon>Hymenoptera</taxon>
        <taxon>Apocrita</taxon>
        <taxon>Aculeata</taxon>
        <taxon>Formicoidea</taxon>
        <taxon>Formicidae</taxon>
        <taxon>Formicinae</taxon>
        <taxon>Camponotus</taxon>
    </lineage>
</organism>
<name>E2B0D9_CAMFO</name>
<sequence>MVEKLTRCHGAAQHRQASGTSVYSLAARYAFFRIPRSAATSDLVKFARVGTAFHPRATSRSSRRVASRRPLERPSVAGAPCSTFRAFFVAPNAPNVRILAVAE</sequence>
<accession>E2B0D9</accession>
<reference evidence="2 3" key="1">
    <citation type="journal article" date="2010" name="Science">
        <title>Genomic comparison of the ants Camponotus floridanus and Harpegnathos saltator.</title>
        <authorList>
            <person name="Bonasio R."/>
            <person name="Zhang G."/>
            <person name="Ye C."/>
            <person name="Mutti N.S."/>
            <person name="Fang X."/>
            <person name="Qin N."/>
            <person name="Donahue G."/>
            <person name="Yang P."/>
            <person name="Li Q."/>
            <person name="Li C."/>
            <person name="Zhang P."/>
            <person name="Huang Z."/>
            <person name="Berger S.L."/>
            <person name="Reinberg D."/>
            <person name="Wang J."/>
            <person name="Liebig J."/>
        </authorList>
    </citation>
    <scope>NUCLEOTIDE SEQUENCE [LARGE SCALE GENOMIC DNA]</scope>
    <source>
        <strain evidence="3">C129</strain>
    </source>
</reference>
<evidence type="ECO:0000256" key="1">
    <source>
        <dbReference type="SAM" id="MobiDB-lite"/>
    </source>
</evidence>
<evidence type="ECO:0000313" key="2">
    <source>
        <dbReference type="EMBL" id="EFN60858.1"/>
    </source>
</evidence>
<evidence type="ECO:0000313" key="3">
    <source>
        <dbReference type="Proteomes" id="UP000000311"/>
    </source>
</evidence>
<keyword evidence="3" id="KW-1185">Reference proteome</keyword>
<dbReference type="AlphaFoldDB" id="E2B0D9"/>
<dbReference type="EMBL" id="GL444507">
    <property type="protein sequence ID" value="EFN60858.1"/>
    <property type="molecule type" value="Genomic_DNA"/>
</dbReference>